<dbReference type="Proteomes" id="UP000268093">
    <property type="component" value="Unassembled WGS sequence"/>
</dbReference>
<evidence type="ECO:0000256" key="1">
    <source>
        <dbReference type="SAM" id="Phobius"/>
    </source>
</evidence>
<reference evidence="2 3" key="1">
    <citation type="journal article" date="2018" name="New Phytol.">
        <title>Phylogenomics of Endogonaceae and evolution of mycorrhizas within Mucoromycota.</title>
        <authorList>
            <person name="Chang Y."/>
            <person name="Desiro A."/>
            <person name="Na H."/>
            <person name="Sandor L."/>
            <person name="Lipzen A."/>
            <person name="Clum A."/>
            <person name="Barry K."/>
            <person name="Grigoriev I.V."/>
            <person name="Martin F.M."/>
            <person name="Stajich J.E."/>
            <person name="Smith M.E."/>
            <person name="Bonito G."/>
            <person name="Spatafora J.W."/>
        </authorList>
    </citation>
    <scope>NUCLEOTIDE SEQUENCE [LARGE SCALE GENOMIC DNA]</scope>
    <source>
        <strain evidence="2 3">GMNB39</strain>
    </source>
</reference>
<keyword evidence="1" id="KW-1133">Transmembrane helix</keyword>
<organism evidence="2 3">
    <name type="scientific">Jimgerdemannia flammicorona</name>
    <dbReference type="NCBI Taxonomy" id="994334"/>
    <lineage>
        <taxon>Eukaryota</taxon>
        <taxon>Fungi</taxon>
        <taxon>Fungi incertae sedis</taxon>
        <taxon>Mucoromycota</taxon>
        <taxon>Mucoromycotina</taxon>
        <taxon>Endogonomycetes</taxon>
        <taxon>Endogonales</taxon>
        <taxon>Endogonaceae</taxon>
        <taxon>Jimgerdemannia</taxon>
    </lineage>
</organism>
<sequence>MKELIFFLFFVGWLRSGAFFCFTPVGVEYHSTMSKDSSFGQSVLWLATALQGCAGGVVARVFGMAERQDAVHGMFDVWMMK</sequence>
<feature type="transmembrane region" description="Helical" evidence="1">
    <location>
        <begin position="42"/>
        <end position="62"/>
    </location>
</feature>
<evidence type="ECO:0000313" key="2">
    <source>
        <dbReference type="EMBL" id="RUP46071.1"/>
    </source>
</evidence>
<protein>
    <submittedName>
        <fullName evidence="2">Uncharacterized protein</fullName>
    </submittedName>
</protein>
<accession>A0A433D5G3</accession>
<dbReference type="EMBL" id="RBNI01006349">
    <property type="protein sequence ID" value="RUP46071.1"/>
    <property type="molecule type" value="Genomic_DNA"/>
</dbReference>
<evidence type="ECO:0000313" key="3">
    <source>
        <dbReference type="Proteomes" id="UP000268093"/>
    </source>
</evidence>
<comment type="caution">
    <text evidence="2">The sequence shown here is derived from an EMBL/GenBank/DDBJ whole genome shotgun (WGS) entry which is preliminary data.</text>
</comment>
<dbReference type="AlphaFoldDB" id="A0A433D5G3"/>
<gene>
    <name evidence="2" type="ORF">BC936DRAFT_147389</name>
</gene>
<proteinExistence type="predicted"/>
<name>A0A433D5G3_9FUNG</name>
<keyword evidence="1" id="KW-0472">Membrane</keyword>
<keyword evidence="1" id="KW-0812">Transmembrane</keyword>
<keyword evidence="3" id="KW-1185">Reference proteome</keyword>